<feature type="transmembrane region" description="Helical" evidence="6">
    <location>
        <begin position="323"/>
        <end position="347"/>
    </location>
</feature>
<feature type="transmembrane region" description="Helical" evidence="6">
    <location>
        <begin position="265"/>
        <end position="286"/>
    </location>
</feature>
<feature type="transmembrane region" description="Helical" evidence="6">
    <location>
        <begin position="9"/>
        <end position="26"/>
    </location>
</feature>
<dbReference type="Gene3D" id="1.20.1250.20">
    <property type="entry name" value="MFS general substrate transporter like domains"/>
    <property type="match status" value="2"/>
</dbReference>
<protein>
    <submittedName>
        <fullName evidence="8">MFS transporter</fullName>
    </submittedName>
</protein>
<feature type="transmembrane region" description="Helical" evidence="6">
    <location>
        <begin position="138"/>
        <end position="160"/>
    </location>
</feature>
<keyword evidence="9" id="KW-1185">Reference proteome</keyword>
<reference evidence="8 9" key="1">
    <citation type="submission" date="2024-02" db="EMBL/GenBank/DDBJ databases">
        <title>Seven novel Bacillus-like species.</title>
        <authorList>
            <person name="Liu G."/>
        </authorList>
    </citation>
    <scope>NUCLEOTIDE SEQUENCE [LARGE SCALE GENOMIC DNA]</scope>
    <source>
        <strain evidence="8 9">FJAT-52054</strain>
    </source>
</reference>
<feature type="transmembrane region" description="Helical" evidence="6">
    <location>
        <begin position="359"/>
        <end position="378"/>
    </location>
</feature>
<dbReference type="CDD" id="cd17319">
    <property type="entry name" value="MFS_ExuT_GudP_like"/>
    <property type="match status" value="1"/>
</dbReference>
<dbReference type="InterPro" id="IPR011701">
    <property type="entry name" value="MFS"/>
</dbReference>
<dbReference type="PROSITE" id="PS50850">
    <property type="entry name" value="MFS"/>
    <property type="match status" value="1"/>
</dbReference>
<feature type="transmembrane region" description="Helical" evidence="6">
    <location>
        <begin position="231"/>
        <end position="253"/>
    </location>
</feature>
<evidence type="ECO:0000313" key="9">
    <source>
        <dbReference type="Proteomes" id="UP001377337"/>
    </source>
</evidence>
<feature type="transmembrane region" description="Helical" evidence="6">
    <location>
        <begin position="390"/>
        <end position="410"/>
    </location>
</feature>
<feature type="transmembrane region" description="Helical" evidence="6">
    <location>
        <begin position="46"/>
        <end position="68"/>
    </location>
</feature>
<sequence>MKGTLSKQRWIRLIPIAFITYSLAYLDRANYGFGAAGGMAEDLHITAAMSSLLGSLFFLGYFFFQIPGAHYAENKSAKKLIFWSLILWGGLATATGLITNVNLLIVIRFMLGVVESAVMPSMLVFLSHWFTKEERSRANTFLILGNPATVLWMSILSGYLVESVGWRWMFILEGLPAIIWAFFWWKLVNDEPKDAKWLNEQEKRDLQIQLDQEQQGLKPVKNYAEAFKSKTVILLSLQYALWSIGVYGFVMWLPSIIKAAPNMDIVTTGWLSSVPYILAIIGMLSASYFSDKTLNRSAFVWPFLLIGALAFYGSYLIGTSNFWLSFVLLIIAGGAMYAPYGPFFAIIPEILPRNVAGGAMALINSMGALGSFAGSYLVGYLNGTTGGFGASYLFMSGALLLSAIITIFAVKNTAAARHQSAVESA</sequence>
<evidence type="ECO:0000256" key="2">
    <source>
        <dbReference type="ARBA" id="ARBA00022448"/>
    </source>
</evidence>
<evidence type="ECO:0000313" key="8">
    <source>
        <dbReference type="EMBL" id="WXB97791.1"/>
    </source>
</evidence>
<accession>A0ABZ2NJC8</accession>
<dbReference type="SUPFAM" id="SSF103473">
    <property type="entry name" value="MFS general substrate transporter"/>
    <property type="match status" value="1"/>
</dbReference>
<feature type="domain" description="Major facilitator superfamily (MFS) profile" evidence="7">
    <location>
        <begin position="13"/>
        <end position="414"/>
    </location>
</feature>
<name>A0ABZ2NJC8_9BACI</name>
<feature type="transmembrane region" description="Helical" evidence="6">
    <location>
        <begin position="80"/>
        <end position="99"/>
    </location>
</feature>
<dbReference type="PANTHER" id="PTHR43791">
    <property type="entry name" value="PERMEASE-RELATED"/>
    <property type="match status" value="1"/>
</dbReference>
<evidence type="ECO:0000256" key="6">
    <source>
        <dbReference type="SAM" id="Phobius"/>
    </source>
</evidence>
<organism evidence="8 9">
    <name type="scientific">Metabacillus sediminis</name>
    <dbReference type="NCBI Taxonomy" id="3117746"/>
    <lineage>
        <taxon>Bacteria</taxon>
        <taxon>Bacillati</taxon>
        <taxon>Bacillota</taxon>
        <taxon>Bacilli</taxon>
        <taxon>Bacillales</taxon>
        <taxon>Bacillaceae</taxon>
        <taxon>Metabacillus</taxon>
    </lineage>
</organism>
<feature type="transmembrane region" description="Helical" evidence="6">
    <location>
        <begin position="166"/>
        <end position="185"/>
    </location>
</feature>
<dbReference type="EMBL" id="CP147407">
    <property type="protein sequence ID" value="WXB97791.1"/>
    <property type="molecule type" value="Genomic_DNA"/>
</dbReference>
<proteinExistence type="predicted"/>
<feature type="transmembrane region" description="Helical" evidence="6">
    <location>
        <begin position="105"/>
        <end position="126"/>
    </location>
</feature>
<evidence type="ECO:0000259" key="7">
    <source>
        <dbReference type="PROSITE" id="PS50850"/>
    </source>
</evidence>
<feature type="transmembrane region" description="Helical" evidence="6">
    <location>
        <begin position="298"/>
        <end position="317"/>
    </location>
</feature>
<gene>
    <name evidence="8" type="ORF">WCV65_04745</name>
</gene>
<evidence type="ECO:0000256" key="1">
    <source>
        <dbReference type="ARBA" id="ARBA00004651"/>
    </source>
</evidence>
<keyword evidence="4 6" id="KW-1133">Transmembrane helix</keyword>
<dbReference type="PANTHER" id="PTHR43791:SF100">
    <property type="entry name" value="SUGAR TRANSPORTER"/>
    <property type="match status" value="1"/>
</dbReference>
<dbReference type="InterPro" id="IPR000849">
    <property type="entry name" value="Sugar_P_transporter"/>
</dbReference>
<keyword evidence="5 6" id="KW-0472">Membrane</keyword>
<dbReference type="RefSeq" id="WP_338780454.1">
    <property type="nucleotide sequence ID" value="NZ_CP147407.1"/>
</dbReference>
<evidence type="ECO:0000256" key="3">
    <source>
        <dbReference type="ARBA" id="ARBA00022692"/>
    </source>
</evidence>
<comment type="subcellular location">
    <subcellularLocation>
        <location evidence="1">Cell membrane</location>
        <topology evidence="1">Multi-pass membrane protein</topology>
    </subcellularLocation>
</comment>
<dbReference type="InterPro" id="IPR020846">
    <property type="entry name" value="MFS_dom"/>
</dbReference>
<evidence type="ECO:0000256" key="4">
    <source>
        <dbReference type="ARBA" id="ARBA00022989"/>
    </source>
</evidence>
<dbReference type="Pfam" id="PF07690">
    <property type="entry name" value="MFS_1"/>
    <property type="match status" value="1"/>
</dbReference>
<dbReference type="InterPro" id="IPR036259">
    <property type="entry name" value="MFS_trans_sf"/>
</dbReference>
<dbReference type="PIRSF" id="PIRSF002808">
    <property type="entry name" value="Hexose_phosphate_transp"/>
    <property type="match status" value="1"/>
</dbReference>
<dbReference type="Proteomes" id="UP001377337">
    <property type="component" value="Chromosome"/>
</dbReference>
<evidence type="ECO:0000256" key="5">
    <source>
        <dbReference type="ARBA" id="ARBA00023136"/>
    </source>
</evidence>
<keyword evidence="3 6" id="KW-0812">Transmembrane</keyword>
<keyword evidence="2" id="KW-0813">Transport</keyword>